<dbReference type="Gene3D" id="3.90.1140.10">
    <property type="entry name" value="Cyclic phosphodiesterase"/>
    <property type="match status" value="1"/>
</dbReference>
<dbReference type="Proteomes" id="UP000282515">
    <property type="component" value="Unassembled WGS sequence"/>
</dbReference>
<proteinExistence type="predicted"/>
<gene>
    <name evidence="1" type="ORF">D9V41_15490</name>
</gene>
<evidence type="ECO:0000313" key="2">
    <source>
        <dbReference type="Proteomes" id="UP000282515"/>
    </source>
</evidence>
<dbReference type="GO" id="GO:0016874">
    <property type="term" value="F:ligase activity"/>
    <property type="evidence" value="ECO:0007669"/>
    <property type="project" value="UniProtKB-KW"/>
</dbReference>
<accession>A0A3L8PHC2</accession>
<organism evidence="1 2">
    <name type="scientific">Aeromicrobium phragmitis</name>
    <dbReference type="NCBI Taxonomy" id="2478914"/>
    <lineage>
        <taxon>Bacteria</taxon>
        <taxon>Bacillati</taxon>
        <taxon>Actinomycetota</taxon>
        <taxon>Actinomycetes</taxon>
        <taxon>Propionibacteriales</taxon>
        <taxon>Nocardioidaceae</taxon>
        <taxon>Aeromicrobium</taxon>
    </lineage>
</organism>
<dbReference type="PANTHER" id="PTHR40037">
    <property type="entry name" value="PHOSPHOESTERASE YJCG-RELATED"/>
    <property type="match status" value="1"/>
</dbReference>
<keyword evidence="1" id="KW-0436">Ligase</keyword>
<dbReference type="RefSeq" id="WP_121795494.1">
    <property type="nucleotide sequence ID" value="NZ_RDBF01000016.1"/>
</dbReference>
<reference evidence="1 2" key="1">
    <citation type="submission" date="2018-10" db="EMBL/GenBank/DDBJ databases">
        <title>Aeromicrobium sp. 9W16Y-2 whole genome shotgun sequence.</title>
        <authorList>
            <person name="Li F."/>
        </authorList>
    </citation>
    <scope>NUCLEOTIDE SEQUENCE [LARGE SCALE GENOMIC DNA]</scope>
    <source>
        <strain evidence="1 2">9W16Y-2</strain>
    </source>
</reference>
<evidence type="ECO:0000313" key="1">
    <source>
        <dbReference type="EMBL" id="RLV54627.1"/>
    </source>
</evidence>
<dbReference type="InterPro" id="IPR050580">
    <property type="entry name" value="2H_phosphoesterase_YjcG-like"/>
</dbReference>
<keyword evidence="2" id="KW-1185">Reference proteome</keyword>
<comment type="caution">
    <text evidence="1">The sequence shown here is derived from an EMBL/GenBank/DDBJ whole genome shotgun (WGS) entry which is preliminary data.</text>
</comment>
<dbReference type="AlphaFoldDB" id="A0A3L8PHC2"/>
<sequence length="169" mass="18862">MRTIGVAIAVPEPFGEQLRAKRRSYGDTMAETVPSHVTLVPPTEVDDAQLGRLVEALTQVAAIIPSFRMTLQGTGTFRPISPVVFVAVSEGISVTELLAQAIRHAVDLPEPQFPFHPHVTVAHHLDDESLDRAFDDLSDFRCSFEVSQFSLYFHDDEQGWMPERSFRLS</sequence>
<dbReference type="InterPro" id="IPR009097">
    <property type="entry name" value="Cyclic_Pdiesterase"/>
</dbReference>
<protein>
    <submittedName>
        <fullName evidence="1">2'-5' RNA ligase family protein</fullName>
    </submittedName>
</protein>
<dbReference type="PANTHER" id="PTHR40037:SF1">
    <property type="entry name" value="PHOSPHOESTERASE SAOUHSC_00951-RELATED"/>
    <property type="match status" value="1"/>
</dbReference>
<dbReference type="OrthoDB" id="358773at2"/>
<name>A0A3L8PHC2_9ACTN</name>
<dbReference type="EMBL" id="RDBF01000016">
    <property type="protein sequence ID" value="RLV54627.1"/>
    <property type="molecule type" value="Genomic_DNA"/>
</dbReference>
<dbReference type="Pfam" id="PF13563">
    <property type="entry name" value="2_5_RNA_ligase2"/>
    <property type="match status" value="1"/>
</dbReference>
<dbReference type="SUPFAM" id="SSF55144">
    <property type="entry name" value="LigT-like"/>
    <property type="match status" value="1"/>
</dbReference>